<keyword evidence="1" id="KW-0732">Signal</keyword>
<accession>A0A1J9P125</accession>
<gene>
    <name evidence="2" type="ORF">AJ78_08505</name>
</gene>
<name>A0A1J9P125_9EURO</name>
<dbReference type="VEuPathDB" id="FungiDB:AJ78_08505"/>
<feature type="chain" id="PRO_5012091663" evidence="1">
    <location>
        <begin position="22"/>
        <end position="194"/>
    </location>
</feature>
<dbReference type="EMBL" id="LGRN01000773">
    <property type="protein sequence ID" value="OJD10505.1"/>
    <property type="molecule type" value="Genomic_DNA"/>
</dbReference>
<reference evidence="2 3" key="1">
    <citation type="submission" date="2015-07" db="EMBL/GenBank/DDBJ databases">
        <title>Emmonsia species relationships and genome sequence.</title>
        <authorList>
            <consortium name="The Broad Institute Genomics Platform"/>
            <person name="Cuomo C.A."/>
            <person name="Munoz J.F."/>
            <person name="Imamovic A."/>
            <person name="Priest M.E."/>
            <person name="Young S."/>
            <person name="Clay O.K."/>
            <person name="McEwen J.G."/>
        </authorList>
    </citation>
    <scope>NUCLEOTIDE SEQUENCE [LARGE SCALE GENOMIC DNA]</scope>
    <source>
        <strain evidence="2 3">UAMH 9510</strain>
    </source>
</reference>
<evidence type="ECO:0000313" key="2">
    <source>
        <dbReference type="EMBL" id="OJD10505.1"/>
    </source>
</evidence>
<sequence>MKITTIFTSFILSLSVYNVVSEPVSITKRLLSDYLFTLHNIRTGFKSWSEAFPAADRINLIARGYDVYYACVEGIEMIEPEDPLDHEDTLSLIKGILIVVDVSESTVSSLILIKDKVKALDVTAPLEDLLKKQQSCFYRYSKLLETKVVPSLGSLVEFLASRLGTAIQDGIEAFNTTAPPNSTRIFTPSSLTST</sequence>
<proteinExistence type="predicted"/>
<dbReference type="Proteomes" id="UP000182235">
    <property type="component" value="Unassembled WGS sequence"/>
</dbReference>
<keyword evidence="3" id="KW-1185">Reference proteome</keyword>
<dbReference type="STRING" id="1447872.A0A1J9P125"/>
<protein>
    <submittedName>
        <fullName evidence="2">Uncharacterized protein</fullName>
    </submittedName>
</protein>
<evidence type="ECO:0000313" key="3">
    <source>
        <dbReference type="Proteomes" id="UP000182235"/>
    </source>
</evidence>
<dbReference type="AlphaFoldDB" id="A0A1J9P125"/>
<dbReference type="Gene3D" id="1.20.1280.140">
    <property type="match status" value="1"/>
</dbReference>
<evidence type="ECO:0000256" key="1">
    <source>
        <dbReference type="SAM" id="SignalP"/>
    </source>
</evidence>
<comment type="caution">
    <text evidence="2">The sequence shown here is derived from an EMBL/GenBank/DDBJ whole genome shotgun (WGS) entry which is preliminary data.</text>
</comment>
<feature type="signal peptide" evidence="1">
    <location>
        <begin position="1"/>
        <end position="21"/>
    </location>
</feature>
<organism evidence="2 3">
    <name type="scientific">Emergomyces pasteurianus Ep9510</name>
    <dbReference type="NCBI Taxonomy" id="1447872"/>
    <lineage>
        <taxon>Eukaryota</taxon>
        <taxon>Fungi</taxon>
        <taxon>Dikarya</taxon>
        <taxon>Ascomycota</taxon>
        <taxon>Pezizomycotina</taxon>
        <taxon>Eurotiomycetes</taxon>
        <taxon>Eurotiomycetidae</taxon>
        <taxon>Onygenales</taxon>
        <taxon>Ajellomycetaceae</taxon>
        <taxon>Emergomyces</taxon>
    </lineage>
</organism>